<accession>A0ACC0G0Z0</accession>
<dbReference type="Proteomes" id="UP001060215">
    <property type="component" value="Chromosome 12"/>
</dbReference>
<proteinExistence type="predicted"/>
<keyword evidence="2" id="KW-1185">Reference proteome</keyword>
<evidence type="ECO:0000313" key="1">
    <source>
        <dbReference type="EMBL" id="KAI7994223.1"/>
    </source>
</evidence>
<organism evidence="1 2">
    <name type="scientific">Camellia lanceoleosa</name>
    <dbReference type="NCBI Taxonomy" id="1840588"/>
    <lineage>
        <taxon>Eukaryota</taxon>
        <taxon>Viridiplantae</taxon>
        <taxon>Streptophyta</taxon>
        <taxon>Embryophyta</taxon>
        <taxon>Tracheophyta</taxon>
        <taxon>Spermatophyta</taxon>
        <taxon>Magnoliopsida</taxon>
        <taxon>eudicotyledons</taxon>
        <taxon>Gunneridae</taxon>
        <taxon>Pentapetalae</taxon>
        <taxon>asterids</taxon>
        <taxon>Ericales</taxon>
        <taxon>Theaceae</taxon>
        <taxon>Camellia</taxon>
    </lineage>
</organism>
<dbReference type="EMBL" id="CM045769">
    <property type="protein sequence ID" value="KAI7994223.1"/>
    <property type="molecule type" value="Genomic_DNA"/>
</dbReference>
<evidence type="ECO:0000313" key="2">
    <source>
        <dbReference type="Proteomes" id="UP001060215"/>
    </source>
</evidence>
<name>A0ACC0G0Z0_9ERIC</name>
<gene>
    <name evidence="1" type="ORF">LOK49_LG11G00007</name>
</gene>
<sequence>MVTQEGDWWFCQPQIEMLEHKISLPVGSCNLALPLWGKSSASPTTTLSAAAVLPSLQCILQQNNMQRVL</sequence>
<comment type="caution">
    <text evidence="1">The sequence shown here is derived from an EMBL/GenBank/DDBJ whole genome shotgun (WGS) entry which is preliminary data.</text>
</comment>
<protein>
    <submittedName>
        <fullName evidence="1">UDP-glucuronate:xylan alpha-glucuronosyltransferase 2</fullName>
    </submittedName>
</protein>
<reference evidence="1 2" key="1">
    <citation type="journal article" date="2022" name="Plant J.">
        <title>Chromosome-level genome of Camellia lanceoleosa provides a valuable resource for understanding genome evolution and self-incompatibility.</title>
        <authorList>
            <person name="Gong W."/>
            <person name="Xiao S."/>
            <person name="Wang L."/>
            <person name="Liao Z."/>
            <person name="Chang Y."/>
            <person name="Mo W."/>
            <person name="Hu G."/>
            <person name="Li W."/>
            <person name="Zhao G."/>
            <person name="Zhu H."/>
            <person name="Hu X."/>
            <person name="Ji K."/>
            <person name="Xiang X."/>
            <person name="Song Q."/>
            <person name="Yuan D."/>
            <person name="Jin S."/>
            <person name="Zhang L."/>
        </authorList>
    </citation>
    <scope>NUCLEOTIDE SEQUENCE [LARGE SCALE GENOMIC DNA]</scope>
    <source>
        <strain evidence="1">SQ_2022a</strain>
    </source>
</reference>